<feature type="transmembrane region" description="Helical" evidence="6">
    <location>
        <begin position="257"/>
        <end position="280"/>
    </location>
</feature>
<dbReference type="GO" id="GO:0016740">
    <property type="term" value="F:transferase activity"/>
    <property type="evidence" value="ECO:0007669"/>
    <property type="project" value="UniProtKB-KW"/>
</dbReference>
<feature type="transmembrane region" description="Helical" evidence="6">
    <location>
        <begin position="720"/>
        <end position="738"/>
    </location>
</feature>
<accession>A0A211ZQL5</accession>
<dbReference type="RefSeq" id="WP_088150694.1">
    <property type="nucleotide sequence ID" value="NZ_NHON01000012.1"/>
</dbReference>
<dbReference type="EMBL" id="NHON01000012">
    <property type="protein sequence ID" value="OWJ67555.1"/>
    <property type="molecule type" value="Genomic_DNA"/>
</dbReference>
<feature type="transmembrane region" description="Helical" evidence="6">
    <location>
        <begin position="759"/>
        <end position="788"/>
    </location>
</feature>
<dbReference type="Proteomes" id="UP000196655">
    <property type="component" value="Unassembled WGS sequence"/>
</dbReference>
<feature type="transmembrane region" description="Helical" evidence="6">
    <location>
        <begin position="312"/>
        <end position="338"/>
    </location>
</feature>
<dbReference type="OrthoDB" id="9775544at2"/>
<keyword evidence="5 6" id="KW-0472">Membrane</keyword>
<dbReference type="PANTHER" id="PTHR30287">
    <property type="entry name" value="MEMBRANE COMPONENT OF PREDICTED ABC SUPERFAMILY METABOLITE UPTAKE TRANSPORTER"/>
    <property type="match status" value="1"/>
</dbReference>
<sequence length="839" mass="87536">MSVRNAARLARRELRGGLRGFRIFLACLALGVGAIAAVQSVADGIRGSIAEDGQAILGGDVELHRLYQPATAEERARFETAGRVSEVIETRGMARSPRDEATTLVELKAVDGAYPLYGRMELEGGSDLQAALAPRDGVWGAVADPEVAARLGLAAGDTIAVGDAVLQLRGTIAREPDKAGGGFAIGPRLMIARGALDASGLIQPGSMLSFDYRLALPPGSDVRAAADGFKDQLQDGTWRVRDDRDAAPGLRRTIDQLTMYLTLVGLTALLVGGAGVGNAVRAWLDARLATIATLKCLGAPGRLIFQTYLLQVLVLSALGIAVGLAIGAAAPSAVAALIDGLLPVDARIGVYPGALLLAAGFGVLTSLTFSLWPLARAARIPAAALFRDRVAPRHARPAAPFVAATALCALALAGLAIATAADPVLAAIFVAGAVAAILLFTGTALGVMALSRRAPRPRRPGLRLALANLHRPGAPTPQIVLSLGLGLTVLAAIALIQGNMDRQIRDSLPDQAPSFFFVDVQKSQKDQFDALIQGTPGAADLAEVPSLRGRITAVNGVPADKAVVNQARSSWLRGDRGVTYAAAIPPKDKLLQGQWWPAGYDGPPRISVYKDIAEAFGLKPGDRMTLNVLGRDIEAEVANIRDIDWSTLGINFTLIMSPKPLAAAPHTWLATVRVPAAEELALQKAVTTAFPNVTTVRLKDALETVNALLSQIGTAVRSTAGVTLLAGALVLAGAVVAGHRRRIYDAVVLKVLGATRGDVLRAFLIEYGLLGLLTAVIACALGTVAAWGVLTFVMEIDWTFLPLTLLGTAALCVAITLGFGFLGTWVALGQKAAPLLRNE</sequence>
<name>A0A211ZQL5_9PROT</name>
<keyword evidence="8" id="KW-0808">Transferase</keyword>
<comment type="subcellular location">
    <subcellularLocation>
        <location evidence="1">Cell membrane</location>
        <topology evidence="1">Multi-pass membrane protein</topology>
    </subcellularLocation>
</comment>
<keyword evidence="9" id="KW-1185">Reference proteome</keyword>
<organism evidence="8 9">
    <name type="scientific">Inquilinus limosus</name>
    <dbReference type="NCBI Taxonomy" id="171674"/>
    <lineage>
        <taxon>Bacteria</taxon>
        <taxon>Pseudomonadati</taxon>
        <taxon>Pseudomonadota</taxon>
        <taxon>Alphaproteobacteria</taxon>
        <taxon>Rhodospirillales</taxon>
        <taxon>Rhodospirillaceae</taxon>
        <taxon>Inquilinus</taxon>
    </lineage>
</organism>
<evidence type="ECO:0000256" key="6">
    <source>
        <dbReference type="SAM" id="Phobius"/>
    </source>
</evidence>
<keyword evidence="3 6" id="KW-0812">Transmembrane</keyword>
<dbReference type="InterPro" id="IPR038766">
    <property type="entry name" value="Membrane_comp_ABC_pdt"/>
</dbReference>
<dbReference type="Pfam" id="PF02687">
    <property type="entry name" value="FtsX"/>
    <property type="match status" value="2"/>
</dbReference>
<evidence type="ECO:0000256" key="4">
    <source>
        <dbReference type="ARBA" id="ARBA00022989"/>
    </source>
</evidence>
<feature type="transmembrane region" description="Helical" evidence="6">
    <location>
        <begin position="424"/>
        <end position="450"/>
    </location>
</feature>
<evidence type="ECO:0000256" key="3">
    <source>
        <dbReference type="ARBA" id="ARBA00022692"/>
    </source>
</evidence>
<gene>
    <name evidence="8" type="ORF">BWR60_09120</name>
</gene>
<evidence type="ECO:0000259" key="7">
    <source>
        <dbReference type="Pfam" id="PF02687"/>
    </source>
</evidence>
<feature type="transmembrane region" description="Helical" evidence="6">
    <location>
        <begin position="350"/>
        <end position="374"/>
    </location>
</feature>
<proteinExistence type="predicted"/>
<feature type="transmembrane region" description="Helical" evidence="6">
    <location>
        <begin position="395"/>
        <end position="418"/>
    </location>
</feature>
<comment type="caution">
    <text evidence="8">The sequence shown here is derived from an EMBL/GenBank/DDBJ whole genome shotgun (WGS) entry which is preliminary data.</text>
</comment>
<keyword evidence="2" id="KW-1003">Cell membrane</keyword>
<reference evidence="9" key="1">
    <citation type="submission" date="2017-05" db="EMBL/GenBank/DDBJ databases">
        <authorList>
            <person name="Macchi M."/>
            <person name="Festa S."/>
            <person name="Coppotelli B.M."/>
            <person name="Morelli I.S."/>
        </authorList>
    </citation>
    <scope>NUCLEOTIDE SEQUENCE [LARGE SCALE GENOMIC DNA]</scope>
    <source>
        <strain evidence="9">I</strain>
    </source>
</reference>
<feature type="domain" description="ABC3 transporter permease C-terminal" evidence="7">
    <location>
        <begin position="264"/>
        <end position="381"/>
    </location>
</feature>
<dbReference type="AlphaFoldDB" id="A0A211ZQL5"/>
<evidence type="ECO:0000256" key="1">
    <source>
        <dbReference type="ARBA" id="ARBA00004651"/>
    </source>
</evidence>
<protein>
    <submittedName>
        <fullName evidence="8">Glycosyl transferase family 1</fullName>
    </submittedName>
</protein>
<keyword evidence="4 6" id="KW-1133">Transmembrane helix</keyword>
<feature type="domain" description="ABC3 transporter permease C-terminal" evidence="7">
    <location>
        <begin position="720"/>
        <end position="829"/>
    </location>
</feature>
<dbReference type="InterPro" id="IPR003838">
    <property type="entry name" value="ABC3_permease_C"/>
</dbReference>
<evidence type="ECO:0000313" key="9">
    <source>
        <dbReference type="Proteomes" id="UP000196655"/>
    </source>
</evidence>
<evidence type="ECO:0000256" key="5">
    <source>
        <dbReference type="ARBA" id="ARBA00023136"/>
    </source>
</evidence>
<dbReference type="STRING" id="1122125.GCA_000423185_00193"/>
<dbReference type="GO" id="GO:0005886">
    <property type="term" value="C:plasma membrane"/>
    <property type="evidence" value="ECO:0007669"/>
    <property type="project" value="UniProtKB-SubCell"/>
</dbReference>
<feature type="transmembrane region" description="Helical" evidence="6">
    <location>
        <begin position="800"/>
        <end position="828"/>
    </location>
</feature>
<feature type="transmembrane region" description="Helical" evidence="6">
    <location>
        <begin position="479"/>
        <end position="498"/>
    </location>
</feature>
<feature type="transmembrane region" description="Helical" evidence="6">
    <location>
        <begin position="21"/>
        <end position="42"/>
    </location>
</feature>
<dbReference type="PANTHER" id="PTHR30287:SF1">
    <property type="entry name" value="INNER MEMBRANE PROTEIN"/>
    <property type="match status" value="1"/>
</dbReference>
<evidence type="ECO:0000313" key="8">
    <source>
        <dbReference type="EMBL" id="OWJ67555.1"/>
    </source>
</evidence>
<evidence type="ECO:0000256" key="2">
    <source>
        <dbReference type="ARBA" id="ARBA00022475"/>
    </source>
</evidence>